<dbReference type="PANTHER" id="PTHR12374:SF20">
    <property type="entry name" value="TRANSCRIPTIONAL ADAPTER 2-ALPHA"/>
    <property type="match status" value="1"/>
</dbReference>
<feature type="compositionally biased region" description="Acidic residues" evidence="1">
    <location>
        <begin position="117"/>
        <end position="127"/>
    </location>
</feature>
<feature type="domain" description="Myb-like" evidence="2">
    <location>
        <begin position="16"/>
        <end position="60"/>
    </location>
</feature>
<dbReference type="PROSITE" id="PS51294">
    <property type="entry name" value="HTH_MYB"/>
    <property type="match status" value="1"/>
</dbReference>
<dbReference type="PROSITE" id="PS50090">
    <property type="entry name" value="MYB_LIKE"/>
    <property type="match status" value="1"/>
</dbReference>
<reference evidence="5" key="1">
    <citation type="submission" date="2022-10" db="EMBL/GenBank/DDBJ databases">
        <title>Puccinia triticina Genome sequencing and assembly.</title>
        <authorList>
            <person name="Li C."/>
        </authorList>
    </citation>
    <scope>NUCLEOTIDE SEQUENCE</scope>
    <source>
        <strain evidence="5">Pt15</strain>
    </source>
</reference>
<dbReference type="SUPFAM" id="SSF46689">
    <property type="entry name" value="Homeodomain-like"/>
    <property type="match status" value="2"/>
</dbReference>
<dbReference type="InterPro" id="IPR017930">
    <property type="entry name" value="Myb_dom"/>
</dbReference>
<evidence type="ECO:0008006" key="7">
    <source>
        <dbReference type="Google" id="ProtNLM"/>
    </source>
</evidence>
<evidence type="ECO:0000259" key="2">
    <source>
        <dbReference type="PROSITE" id="PS50090"/>
    </source>
</evidence>
<feature type="compositionally biased region" description="Polar residues" evidence="1">
    <location>
        <begin position="195"/>
        <end position="207"/>
    </location>
</feature>
<dbReference type="InterPro" id="IPR001005">
    <property type="entry name" value="SANT/Myb"/>
</dbReference>
<dbReference type="SMART" id="SM00717">
    <property type="entry name" value="SANT"/>
    <property type="match status" value="1"/>
</dbReference>
<dbReference type="EMBL" id="CP110421">
    <property type="protein sequence ID" value="WAQ81213.1"/>
    <property type="molecule type" value="Genomic_DNA"/>
</dbReference>
<dbReference type="InterPro" id="IPR017884">
    <property type="entry name" value="SANT_dom"/>
</dbReference>
<proteinExistence type="predicted"/>
<feature type="domain" description="HTH myb-type" evidence="4">
    <location>
        <begin position="16"/>
        <end position="64"/>
    </location>
</feature>
<gene>
    <name evidence="5" type="ORF">PtA15_1A553</name>
</gene>
<feature type="compositionally biased region" description="Basic and acidic residues" evidence="1">
    <location>
        <begin position="178"/>
        <end position="193"/>
    </location>
</feature>
<evidence type="ECO:0000259" key="4">
    <source>
        <dbReference type="PROSITE" id="PS51294"/>
    </source>
</evidence>
<dbReference type="InterPro" id="IPR009057">
    <property type="entry name" value="Homeodomain-like_sf"/>
</dbReference>
<dbReference type="Gene3D" id="1.10.10.10">
    <property type="entry name" value="Winged helix-like DNA-binding domain superfamily/Winged helix DNA-binding domain"/>
    <property type="match status" value="1"/>
</dbReference>
<dbReference type="Pfam" id="PF00249">
    <property type="entry name" value="Myb_DNA-binding"/>
    <property type="match status" value="1"/>
</dbReference>
<dbReference type="Gene3D" id="1.10.10.60">
    <property type="entry name" value="Homeodomain-like"/>
    <property type="match status" value="1"/>
</dbReference>
<dbReference type="CDD" id="cd00167">
    <property type="entry name" value="SANT"/>
    <property type="match status" value="1"/>
</dbReference>
<evidence type="ECO:0000256" key="1">
    <source>
        <dbReference type="SAM" id="MobiDB-lite"/>
    </source>
</evidence>
<evidence type="ECO:0000313" key="6">
    <source>
        <dbReference type="Proteomes" id="UP001164743"/>
    </source>
</evidence>
<dbReference type="PANTHER" id="PTHR12374">
    <property type="entry name" value="TRANSCRIPTIONAL ADAPTOR 2 ADA2 -RELATED"/>
    <property type="match status" value="1"/>
</dbReference>
<feature type="compositionally biased region" description="Basic and acidic residues" evidence="1">
    <location>
        <begin position="211"/>
        <end position="223"/>
    </location>
</feature>
<feature type="domain" description="SANT" evidence="3">
    <location>
        <begin position="11"/>
        <end position="64"/>
    </location>
</feature>
<feature type="compositionally biased region" description="Acidic residues" evidence="1">
    <location>
        <begin position="224"/>
        <end position="247"/>
    </location>
</feature>
<dbReference type="RefSeq" id="XP_053016768.1">
    <property type="nucleotide sequence ID" value="XM_053165592.1"/>
</dbReference>
<evidence type="ECO:0000313" key="5">
    <source>
        <dbReference type="EMBL" id="WAQ81213.1"/>
    </source>
</evidence>
<sequence>MFTKEPHSVPIFTEDWGADEELLLIEACQIYGLGNWSDIADHVGNGRTKEEVERHYLDVFIGSDDYPLPPIDARIEIDQDKFQARKKRRNATAQASIVRVDDSRDCRFYAWEPEKLPEEDDIAEEKDENNTAPNQDQETIPPDSTAKRKRGVGSRARKTTQRTDETAPTRTDTVQRQCADKNDGDAAEADGRDSMPSSSVDPLQTVPSPDPKPKSKEKEKEEPKAEDEDDNEEVDEEPPLSDEPDLDLELKLTLLEIYSDKYDRRLQAKAVVFDRNPLEFKKIQAAERKLGTPGSSGKASKKNSAVPLSLATSGSKQLLHPSELALCSRLQILPSPFLMIKEAMFREHVRRAALGQTLDRADVVGLFPLLGLVGDAEEGLEEGEEDEGVEQVAGKGHAGVPLKEHKVKLIWDFFVDNAPLLSGLAPDQPPTTSPKPMSKRTAHSVHPVMINPPPSHFSSLFAFVSS</sequence>
<name>A0ABY7C8J1_9BASI</name>
<dbReference type="InterPro" id="IPR036388">
    <property type="entry name" value="WH-like_DNA-bd_sf"/>
</dbReference>
<organism evidence="5 6">
    <name type="scientific">Puccinia triticina</name>
    <dbReference type="NCBI Taxonomy" id="208348"/>
    <lineage>
        <taxon>Eukaryota</taxon>
        <taxon>Fungi</taxon>
        <taxon>Dikarya</taxon>
        <taxon>Basidiomycota</taxon>
        <taxon>Pucciniomycotina</taxon>
        <taxon>Pucciniomycetes</taxon>
        <taxon>Pucciniales</taxon>
        <taxon>Pucciniaceae</taxon>
        <taxon>Puccinia</taxon>
    </lineage>
</organism>
<feature type="compositionally biased region" description="Basic residues" evidence="1">
    <location>
        <begin position="147"/>
        <end position="160"/>
    </location>
</feature>
<evidence type="ECO:0000259" key="3">
    <source>
        <dbReference type="PROSITE" id="PS51293"/>
    </source>
</evidence>
<feature type="region of interest" description="Disordered" evidence="1">
    <location>
        <begin position="112"/>
        <end position="247"/>
    </location>
</feature>
<protein>
    <recommendedName>
        <fullName evidence="7">SANT domain-containing protein</fullName>
    </recommendedName>
</protein>
<dbReference type="Proteomes" id="UP001164743">
    <property type="component" value="Chromosome 1A"/>
</dbReference>
<accession>A0ABY7C8J1</accession>
<keyword evidence="6" id="KW-1185">Reference proteome</keyword>
<dbReference type="GeneID" id="77806487"/>
<dbReference type="PROSITE" id="PS51293">
    <property type="entry name" value="SANT"/>
    <property type="match status" value="1"/>
</dbReference>